<feature type="non-terminal residue" evidence="1">
    <location>
        <position position="1"/>
    </location>
</feature>
<evidence type="ECO:0000313" key="1">
    <source>
        <dbReference type="EMBL" id="MFJ1472610.1"/>
    </source>
</evidence>
<keyword evidence="2" id="KW-1185">Reference proteome</keyword>
<dbReference type="EMBL" id="JASNRB020000073">
    <property type="protein sequence ID" value="MFJ1472610.1"/>
    <property type="molecule type" value="Genomic_DNA"/>
</dbReference>
<comment type="caution">
    <text evidence="1">The sequence shown here is derived from an EMBL/GenBank/DDBJ whole genome shotgun (WGS) entry which is preliminary data.</text>
</comment>
<gene>
    <name evidence="1" type="ORF">QPK29_033375</name>
</gene>
<dbReference type="Proteomes" id="UP001168096">
    <property type="component" value="Unassembled WGS sequence"/>
</dbReference>
<protein>
    <submittedName>
        <fullName evidence="1">DUF1302 domain-containing protein</fullName>
    </submittedName>
</protein>
<evidence type="ECO:0000313" key="2">
    <source>
        <dbReference type="Proteomes" id="UP001168096"/>
    </source>
</evidence>
<accession>A0ACC7MM88</accession>
<sequence>IRLKNPSCSLTGDPTSFGCGSGANVQLWSNGDDGDLNYRKNQFYSAYGSVTSELLLRAPNDDYKLMVRAAALYDGVADKTERTPLSASAKNQVVHNLRLYDFWAEKRITIGEQSGHVRVGNQVINWGESYFLPYGINSTNSIDYQKAATPGQQLKQIILPAPMLSLTSSVTDKLSLEAYYQFHWNKNLFAPVGSYWSSSDVFGRTDGYRQLVYDNVQPNYNVGGLDPAALARMNGANPKNATVYQKYESQVYSNNNGAYDLASFGYPIHEIEPHKQGHQYGIRFAYRPESVDVNLGFYYIRYTDKTPVFTFGASAADMTYLKNRDLYGVSANLPLGDWAIGTELSYRPRDAVALTGCFAPGGPLDSTTNPARDANGNNVNCPGYRDNEKWQLTVNAQYNMTPTTTPFLQLLHATGGYFLAEASWIRYPGVSPNARYYSVIDGVPVVQGPAAGGLYWYDRSNPANTIAATQGTANSLGAALFASLTYDGNIIQGWQVTPSIYHQQAISGYTPSATAALWMQGVKATTVAVNFAQNPLEWQAGINYVKYWGGNSTTNAY</sequence>
<organism evidence="1 2">
    <name type="scientific">Massilia orientalis</name>
    <dbReference type="NCBI Taxonomy" id="3050128"/>
    <lineage>
        <taxon>Bacteria</taxon>
        <taxon>Pseudomonadati</taxon>
        <taxon>Pseudomonadota</taxon>
        <taxon>Betaproteobacteria</taxon>
        <taxon>Burkholderiales</taxon>
        <taxon>Oxalobacteraceae</taxon>
        <taxon>Telluria group</taxon>
        <taxon>Massilia</taxon>
    </lineage>
</organism>
<reference evidence="1" key="1">
    <citation type="submission" date="2024-11" db="EMBL/GenBank/DDBJ databases">
        <title>Description of Massilia orientalis sp. nov., isolated from rhizosphere soil of Ageratina adenophora.</title>
        <authorList>
            <person name="Wang Y."/>
        </authorList>
    </citation>
    <scope>NUCLEOTIDE SEQUENCE</scope>
    <source>
        <strain evidence="1">YIM B02787</strain>
    </source>
</reference>
<name>A0ACC7MM88_9BURK</name>
<feature type="non-terminal residue" evidence="1">
    <location>
        <position position="557"/>
    </location>
</feature>
<proteinExistence type="predicted"/>